<dbReference type="HOGENOM" id="CLU_001570_14_2_1"/>
<evidence type="ECO:0000256" key="4">
    <source>
        <dbReference type="ARBA" id="ARBA00022723"/>
    </source>
</evidence>
<reference evidence="9 10" key="1">
    <citation type="journal article" date="2015" name="Genome Announc.">
        <title>Draft Genome Sequence and Gene Annotation of the Entomopathogenic Fungus Verticillium hemipterigenum.</title>
        <authorList>
            <person name="Horn F."/>
            <person name="Habel A."/>
            <person name="Scharf D.H."/>
            <person name="Dworschak J."/>
            <person name="Brakhage A.A."/>
            <person name="Guthke R."/>
            <person name="Hertweck C."/>
            <person name="Linde J."/>
        </authorList>
    </citation>
    <scope>NUCLEOTIDE SEQUENCE [LARGE SCALE GENOMIC DNA]</scope>
</reference>
<keyword evidence="8" id="KW-0503">Monooxygenase</keyword>
<name>A0A0A1T4L6_9HYPO</name>
<dbReference type="AlphaFoldDB" id="A0A0A1T4L6"/>
<protein>
    <recommendedName>
        <fullName evidence="11">Cytochrome P450</fullName>
    </recommendedName>
</protein>
<dbReference type="PROSITE" id="PS00086">
    <property type="entry name" value="CYTOCHROME_P450"/>
    <property type="match status" value="1"/>
</dbReference>
<keyword evidence="3 7" id="KW-0349">Heme</keyword>
<dbReference type="InterPro" id="IPR001128">
    <property type="entry name" value="Cyt_P450"/>
</dbReference>
<evidence type="ECO:0000256" key="2">
    <source>
        <dbReference type="ARBA" id="ARBA00010617"/>
    </source>
</evidence>
<dbReference type="SUPFAM" id="SSF48264">
    <property type="entry name" value="Cytochrome P450"/>
    <property type="match status" value="1"/>
</dbReference>
<dbReference type="Gene3D" id="1.10.630.10">
    <property type="entry name" value="Cytochrome P450"/>
    <property type="match status" value="1"/>
</dbReference>
<dbReference type="Pfam" id="PF00067">
    <property type="entry name" value="p450"/>
    <property type="match status" value="1"/>
</dbReference>
<dbReference type="Proteomes" id="UP000039046">
    <property type="component" value="Unassembled WGS sequence"/>
</dbReference>
<evidence type="ECO:0008006" key="11">
    <source>
        <dbReference type="Google" id="ProtNLM"/>
    </source>
</evidence>
<dbReference type="PRINTS" id="PR00385">
    <property type="entry name" value="P450"/>
</dbReference>
<gene>
    <name evidence="9" type="ORF">VHEMI05564</name>
</gene>
<dbReference type="InterPro" id="IPR002401">
    <property type="entry name" value="Cyt_P450_E_grp-I"/>
</dbReference>
<evidence type="ECO:0000313" key="10">
    <source>
        <dbReference type="Proteomes" id="UP000039046"/>
    </source>
</evidence>
<keyword evidence="10" id="KW-1185">Reference proteome</keyword>
<dbReference type="PANTHER" id="PTHR24305:SF96">
    <property type="entry name" value="CYTOCHROME P450 MONOOXYGENASE STCB-RELATED"/>
    <property type="match status" value="1"/>
</dbReference>
<comment type="similarity">
    <text evidence="2 8">Belongs to the cytochrome P450 family.</text>
</comment>
<evidence type="ECO:0000256" key="5">
    <source>
        <dbReference type="ARBA" id="ARBA00023002"/>
    </source>
</evidence>
<evidence type="ECO:0000256" key="7">
    <source>
        <dbReference type="PIRSR" id="PIRSR602401-1"/>
    </source>
</evidence>
<keyword evidence="4 7" id="KW-0479">Metal-binding</keyword>
<dbReference type="GO" id="GO:0005506">
    <property type="term" value="F:iron ion binding"/>
    <property type="evidence" value="ECO:0007669"/>
    <property type="project" value="InterPro"/>
</dbReference>
<organism evidence="9 10">
    <name type="scientific">[Torrubiella] hemipterigena</name>
    <dbReference type="NCBI Taxonomy" id="1531966"/>
    <lineage>
        <taxon>Eukaryota</taxon>
        <taxon>Fungi</taxon>
        <taxon>Dikarya</taxon>
        <taxon>Ascomycota</taxon>
        <taxon>Pezizomycotina</taxon>
        <taxon>Sordariomycetes</taxon>
        <taxon>Hypocreomycetidae</taxon>
        <taxon>Hypocreales</taxon>
        <taxon>Clavicipitaceae</taxon>
        <taxon>Clavicipitaceae incertae sedis</taxon>
        <taxon>'Torrubiella' clade</taxon>
    </lineage>
</organism>
<evidence type="ECO:0000256" key="3">
    <source>
        <dbReference type="ARBA" id="ARBA00022617"/>
    </source>
</evidence>
<dbReference type="CDD" id="cd11059">
    <property type="entry name" value="CYP_fungal"/>
    <property type="match status" value="1"/>
</dbReference>
<keyword evidence="6 7" id="KW-0408">Iron</keyword>
<evidence type="ECO:0000256" key="6">
    <source>
        <dbReference type="ARBA" id="ARBA00023004"/>
    </source>
</evidence>
<dbReference type="OrthoDB" id="1470350at2759"/>
<evidence type="ECO:0000256" key="1">
    <source>
        <dbReference type="ARBA" id="ARBA00001971"/>
    </source>
</evidence>
<dbReference type="GO" id="GO:0016705">
    <property type="term" value="F:oxidoreductase activity, acting on paired donors, with incorporation or reduction of molecular oxygen"/>
    <property type="evidence" value="ECO:0007669"/>
    <property type="project" value="InterPro"/>
</dbReference>
<dbReference type="InterPro" id="IPR050121">
    <property type="entry name" value="Cytochrome_P450_monoxygenase"/>
</dbReference>
<dbReference type="GO" id="GO:0004497">
    <property type="term" value="F:monooxygenase activity"/>
    <property type="evidence" value="ECO:0007669"/>
    <property type="project" value="UniProtKB-KW"/>
</dbReference>
<comment type="cofactor">
    <cofactor evidence="1 7">
        <name>heme</name>
        <dbReference type="ChEBI" id="CHEBI:30413"/>
    </cofactor>
</comment>
<dbReference type="InterPro" id="IPR017972">
    <property type="entry name" value="Cyt_P450_CS"/>
</dbReference>
<dbReference type="InterPro" id="IPR036396">
    <property type="entry name" value="Cyt_P450_sf"/>
</dbReference>
<dbReference type="EMBL" id="CDHN01000003">
    <property type="protein sequence ID" value="CEJ89739.1"/>
    <property type="molecule type" value="Genomic_DNA"/>
</dbReference>
<accession>A0A0A1T4L6</accession>
<feature type="binding site" description="axial binding residue" evidence="7">
    <location>
        <position position="425"/>
    </location>
    <ligand>
        <name>heme</name>
        <dbReference type="ChEBI" id="CHEBI:30413"/>
    </ligand>
    <ligandPart>
        <name>Fe</name>
        <dbReference type="ChEBI" id="CHEBI:18248"/>
    </ligandPart>
</feature>
<dbReference type="PANTHER" id="PTHR24305">
    <property type="entry name" value="CYTOCHROME P450"/>
    <property type="match status" value="1"/>
</dbReference>
<evidence type="ECO:0000256" key="8">
    <source>
        <dbReference type="RuleBase" id="RU000461"/>
    </source>
</evidence>
<keyword evidence="5 8" id="KW-0560">Oxidoreductase</keyword>
<evidence type="ECO:0000313" key="9">
    <source>
        <dbReference type="EMBL" id="CEJ89739.1"/>
    </source>
</evidence>
<sequence length="482" mass="54590">MAVIVSVVLGALLLLVVRHYFICTISPIARIPGPWHTKFAGTTVLYHSVVGSRCEYIHALHQKYGGTVRLGPNEVSCTDLDVVQTIYSLKEDFLKTDWYANFVFAKDVGLFTTSDKDFHRQRRRLLARGLTESSLTKVYHVTTERIDVAMQQMRSDSTRSGCVDVHKWFYLLATDVIGELTFGKSYRMLEKGVKSQYIKDLGDSATLGAFKAFMPVVASVLMLLPWPLNRFSKMRQNLDEYADESLKRFMSGASGNDKPEHSLFGDMFDAFDKGQVTFHDIQIEAQSNILAGTDTTANTLTYLIWNVCRDASIRSRLVEELQTLPDSYEDSHLKELNYLDCVLQETLRLWTAAPSSLPRCVPKGGLQAGRHYIPEGVTVSTQAYTLHRNGAVFPRPAVFDPSRWEHTTDEMKRSMMPFGRGPRICIGMQLAMQEMRRTAARFFLEFPDATASTKMGMTERDMVPMNHFLLYPSGHRCIVDVN</sequence>
<dbReference type="STRING" id="1531966.A0A0A1T4L6"/>
<proteinExistence type="inferred from homology"/>
<dbReference type="PRINTS" id="PR00463">
    <property type="entry name" value="EP450I"/>
</dbReference>
<dbReference type="GO" id="GO:0020037">
    <property type="term" value="F:heme binding"/>
    <property type="evidence" value="ECO:0007669"/>
    <property type="project" value="InterPro"/>
</dbReference>